<dbReference type="PANTHER" id="PTHR30146">
    <property type="entry name" value="LACI-RELATED TRANSCRIPTIONAL REPRESSOR"/>
    <property type="match status" value="1"/>
</dbReference>
<dbReference type="EMBL" id="LGKP01000022">
    <property type="protein sequence ID" value="KPL86019.1"/>
    <property type="molecule type" value="Genomic_DNA"/>
</dbReference>
<dbReference type="RefSeq" id="WP_054535101.1">
    <property type="nucleotide sequence ID" value="NZ_LGKP01000022.1"/>
</dbReference>
<keyword evidence="6" id="KW-1185">Reference proteome</keyword>
<dbReference type="InterPro" id="IPR046335">
    <property type="entry name" value="LacI/GalR-like_sensor"/>
</dbReference>
<dbReference type="Gene3D" id="3.40.50.2300">
    <property type="match status" value="2"/>
</dbReference>
<organism evidence="5 6">
    <name type="scientific">Herpetosiphon geysericola</name>
    <dbReference type="NCBI Taxonomy" id="70996"/>
    <lineage>
        <taxon>Bacteria</taxon>
        <taxon>Bacillati</taxon>
        <taxon>Chloroflexota</taxon>
        <taxon>Chloroflexia</taxon>
        <taxon>Herpetosiphonales</taxon>
        <taxon>Herpetosiphonaceae</taxon>
        <taxon>Herpetosiphon</taxon>
    </lineage>
</organism>
<dbReference type="Pfam" id="PF00356">
    <property type="entry name" value="LacI"/>
    <property type="match status" value="1"/>
</dbReference>
<evidence type="ECO:0000313" key="6">
    <source>
        <dbReference type="Proteomes" id="UP000050277"/>
    </source>
</evidence>
<evidence type="ECO:0000256" key="1">
    <source>
        <dbReference type="ARBA" id="ARBA00023015"/>
    </source>
</evidence>
<keyword evidence="3" id="KW-0804">Transcription</keyword>
<dbReference type="SMART" id="SM00354">
    <property type="entry name" value="HTH_LACI"/>
    <property type="match status" value="1"/>
</dbReference>
<proteinExistence type="predicted"/>
<dbReference type="Gene3D" id="1.10.260.40">
    <property type="entry name" value="lambda repressor-like DNA-binding domains"/>
    <property type="match status" value="1"/>
</dbReference>
<dbReference type="AlphaFoldDB" id="A0A0P6YRX8"/>
<reference evidence="5 6" key="1">
    <citation type="submission" date="2015-07" db="EMBL/GenBank/DDBJ databases">
        <title>Whole genome sequence of Herpetosiphon geysericola DSM 7119.</title>
        <authorList>
            <person name="Hemp J."/>
            <person name="Ward L.M."/>
            <person name="Pace L.A."/>
            <person name="Fischer W.W."/>
        </authorList>
    </citation>
    <scope>NUCLEOTIDE SEQUENCE [LARGE SCALE GENOMIC DNA]</scope>
    <source>
        <strain evidence="5 6">DSM 7119</strain>
    </source>
</reference>
<dbReference type="Pfam" id="PF13377">
    <property type="entry name" value="Peripla_BP_3"/>
    <property type="match status" value="1"/>
</dbReference>
<dbReference type="SUPFAM" id="SSF47413">
    <property type="entry name" value="lambda repressor-like DNA-binding domains"/>
    <property type="match status" value="1"/>
</dbReference>
<evidence type="ECO:0000259" key="4">
    <source>
        <dbReference type="PROSITE" id="PS50932"/>
    </source>
</evidence>
<dbReference type="PANTHER" id="PTHR30146:SF109">
    <property type="entry name" value="HTH-TYPE TRANSCRIPTIONAL REGULATOR GALS"/>
    <property type="match status" value="1"/>
</dbReference>
<dbReference type="STRING" id="70996.SE18_14100"/>
<evidence type="ECO:0000256" key="3">
    <source>
        <dbReference type="ARBA" id="ARBA00023163"/>
    </source>
</evidence>
<dbReference type="CDD" id="cd06267">
    <property type="entry name" value="PBP1_LacI_sugar_binding-like"/>
    <property type="match status" value="1"/>
</dbReference>
<keyword evidence="2" id="KW-0238">DNA-binding</keyword>
<comment type="caution">
    <text evidence="5">The sequence shown here is derived from an EMBL/GenBank/DDBJ whole genome shotgun (WGS) entry which is preliminary data.</text>
</comment>
<dbReference type="PROSITE" id="PS50932">
    <property type="entry name" value="HTH_LACI_2"/>
    <property type="match status" value="1"/>
</dbReference>
<dbReference type="InterPro" id="IPR028082">
    <property type="entry name" value="Peripla_BP_I"/>
</dbReference>
<evidence type="ECO:0000256" key="2">
    <source>
        <dbReference type="ARBA" id="ARBA00023125"/>
    </source>
</evidence>
<dbReference type="CDD" id="cd01392">
    <property type="entry name" value="HTH_LacI"/>
    <property type="match status" value="1"/>
</dbReference>
<name>A0A0P6YRX8_9CHLR</name>
<dbReference type="OrthoDB" id="9788209at2"/>
<feature type="domain" description="HTH lacI-type" evidence="4">
    <location>
        <begin position="4"/>
        <end position="58"/>
    </location>
</feature>
<dbReference type="GO" id="GO:0003700">
    <property type="term" value="F:DNA-binding transcription factor activity"/>
    <property type="evidence" value="ECO:0007669"/>
    <property type="project" value="TreeGrafter"/>
</dbReference>
<accession>A0A0P6YRX8</accession>
<protein>
    <recommendedName>
        <fullName evidence="4">HTH lacI-type domain-containing protein</fullName>
    </recommendedName>
</protein>
<keyword evidence="1" id="KW-0805">Transcription regulation</keyword>
<dbReference type="InterPro" id="IPR010982">
    <property type="entry name" value="Lambda_DNA-bd_dom_sf"/>
</dbReference>
<dbReference type="GO" id="GO:0000976">
    <property type="term" value="F:transcription cis-regulatory region binding"/>
    <property type="evidence" value="ECO:0007669"/>
    <property type="project" value="TreeGrafter"/>
</dbReference>
<sequence>MEQLTIRQIAQLANVSRSTVSRVINNHPSVRPEVRQRVLEVIREQEYVPQAAARSLASRRTNVVTLLIPRSSAVIFTDPFFPLIIQGITETCSERDYSVMLSMVTGLQERDFYQRVLRSRMTDGLLMLSSDIDDPVLPLLINDQMPLVLIGEHPYMQPMYTVDVANRAGAVLAVNHLLQLGHRRIGAITGLLQMKTAIDRRDGYKQSLLQAGVAIEHQLMIEGEFTQEGGYAAMRQLLSLENRPSAVFVASDTMALGALRAIYEAGLHAPHDISLIGFDDVPGAAYTTPALTTIHQPIQKLGSTAATMLLDHLEGRPPLQQHIRLSPSLVLRQSCGPRVS</sequence>
<dbReference type="Proteomes" id="UP000050277">
    <property type="component" value="Unassembled WGS sequence"/>
</dbReference>
<dbReference type="InterPro" id="IPR000843">
    <property type="entry name" value="HTH_LacI"/>
</dbReference>
<evidence type="ECO:0000313" key="5">
    <source>
        <dbReference type="EMBL" id="KPL86019.1"/>
    </source>
</evidence>
<gene>
    <name evidence="5" type="ORF">SE18_14100</name>
</gene>
<dbReference type="SUPFAM" id="SSF53822">
    <property type="entry name" value="Periplasmic binding protein-like I"/>
    <property type="match status" value="1"/>
</dbReference>